<comment type="similarity">
    <text evidence="3">Belongs to the peptidase M50B family.</text>
</comment>
<evidence type="ECO:0000256" key="8">
    <source>
        <dbReference type="ARBA" id="ARBA00022989"/>
    </source>
</evidence>
<keyword evidence="4 14" id="KW-0645">Protease</keyword>
<keyword evidence="10 11" id="KW-0472">Membrane</keyword>
<dbReference type="Pfam" id="PF02163">
    <property type="entry name" value="Peptidase_M50"/>
    <property type="match status" value="1"/>
</dbReference>
<dbReference type="Gene3D" id="2.30.42.10">
    <property type="match status" value="1"/>
</dbReference>
<evidence type="ECO:0000256" key="4">
    <source>
        <dbReference type="ARBA" id="ARBA00022670"/>
    </source>
</evidence>
<dbReference type="PANTHER" id="PTHR42837">
    <property type="entry name" value="REGULATOR OF SIGMA-E PROTEASE RSEP"/>
    <property type="match status" value="1"/>
</dbReference>
<dbReference type="InterPro" id="IPR036034">
    <property type="entry name" value="PDZ_sf"/>
</dbReference>
<protein>
    <submittedName>
        <fullName evidence="14">Site-2 protease family protein</fullName>
    </submittedName>
</protein>
<keyword evidence="5 11" id="KW-0812">Transmembrane</keyword>
<evidence type="ECO:0000256" key="6">
    <source>
        <dbReference type="ARBA" id="ARBA00022801"/>
    </source>
</evidence>
<dbReference type="Proteomes" id="UP000509638">
    <property type="component" value="Chromosome"/>
</dbReference>
<dbReference type="EMBL" id="CP058316">
    <property type="protein sequence ID" value="QLD11059.1"/>
    <property type="molecule type" value="Genomic_DNA"/>
</dbReference>
<comment type="subcellular location">
    <subcellularLocation>
        <location evidence="2">Membrane</location>
        <topology evidence="2">Multi-pass membrane protein</topology>
    </subcellularLocation>
</comment>
<evidence type="ECO:0000259" key="12">
    <source>
        <dbReference type="Pfam" id="PF02163"/>
    </source>
</evidence>
<keyword evidence="6" id="KW-0378">Hydrolase</keyword>
<dbReference type="GO" id="GO:0016020">
    <property type="term" value="C:membrane"/>
    <property type="evidence" value="ECO:0007669"/>
    <property type="project" value="UniProtKB-SubCell"/>
</dbReference>
<name>A0A7D5INT2_9MICO</name>
<gene>
    <name evidence="14" type="ORF">HW566_04215</name>
</gene>
<evidence type="ECO:0000256" key="5">
    <source>
        <dbReference type="ARBA" id="ARBA00022692"/>
    </source>
</evidence>
<feature type="transmembrane region" description="Helical" evidence="11">
    <location>
        <begin position="154"/>
        <end position="176"/>
    </location>
</feature>
<feature type="transmembrane region" description="Helical" evidence="11">
    <location>
        <begin position="374"/>
        <end position="400"/>
    </location>
</feature>
<dbReference type="SUPFAM" id="SSF50156">
    <property type="entry name" value="PDZ domain-like"/>
    <property type="match status" value="1"/>
</dbReference>
<sequence length="452" mass="46753">MTVLAFVIGVVLLVVGLAVSIALHEIGHLVPAKAFGVRVGRYMIGFGPTLWSRRFGETEYGVKVLPLGGYISMSGMYPPAPAAQVEDEPGTGGALGAADERASGAARARSSFFAAMVQDARLANAETLVEGDTKPAFYQLAVWKRVVIMVGGPLMNFLFAIVLFAVALTAIGVPAATTTIAAVNECVLPSGTERSACGADDPASPAAAAGILPGDVLVSVDGTAVEDFAAATAIIQDSPGRTIPVVVERDGAALTLQVTPIRAERELVSADGEATTAEVGFVGMTATLGYEPQPLWAGPEAAVERVGAVAGVIWQLPVKVYETGVTLVTGTERDPNGPLSVVGAGRLAGEVAATEAPILDRVVMLIGLLGSLNIALFVFNLLPLLPLDGGHVVVALWDGIKRMWAKLLRRPEPRPVDATKLVPVTFVVVIGLIVMGGTLILADLFNPVSLLG</sequence>
<keyword evidence="9" id="KW-0482">Metalloprotease</keyword>
<dbReference type="InterPro" id="IPR004387">
    <property type="entry name" value="Pept_M50_Zn"/>
</dbReference>
<evidence type="ECO:0000313" key="14">
    <source>
        <dbReference type="EMBL" id="QLD11059.1"/>
    </source>
</evidence>
<evidence type="ECO:0000256" key="1">
    <source>
        <dbReference type="ARBA" id="ARBA00001947"/>
    </source>
</evidence>
<feature type="transmembrane region" description="Helical" evidence="11">
    <location>
        <begin position="6"/>
        <end position="23"/>
    </location>
</feature>
<evidence type="ECO:0000256" key="7">
    <source>
        <dbReference type="ARBA" id="ARBA00022833"/>
    </source>
</evidence>
<evidence type="ECO:0000259" key="13">
    <source>
        <dbReference type="Pfam" id="PF17820"/>
    </source>
</evidence>
<dbReference type="Pfam" id="PF17820">
    <property type="entry name" value="PDZ_6"/>
    <property type="match status" value="1"/>
</dbReference>
<evidence type="ECO:0000256" key="2">
    <source>
        <dbReference type="ARBA" id="ARBA00004141"/>
    </source>
</evidence>
<keyword evidence="7" id="KW-0862">Zinc</keyword>
<feature type="transmembrane region" description="Helical" evidence="11">
    <location>
        <begin position="421"/>
        <end position="442"/>
    </location>
</feature>
<evidence type="ECO:0000313" key="15">
    <source>
        <dbReference type="Proteomes" id="UP000509638"/>
    </source>
</evidence>
<organism evidence="14 15">
    <name type="scientific">Microbacterium oleivorans</name>
    <dbReference type="NCBI Taxonomy" id="273677"/>
    <lineage>
        <taxon>Bacteria</taxon>
        <taxon>Bacillati</taxon>
        <taxon>Actinomycetota</taxon>
        <taxon>Actinomycetes</taxon>
        <taxon>Micrococcales</taxon>
        <taxon>Microbacteriaceae</taxon>
        <taxon>Microbacterium</taxon>
    </lineage>
</organism>
<dbReference type="PANTHER" id="PTHR42837:SF2">
    <property type="entry name" value="MEMBRANE METALLOPROTEASE ARASP2, CHLOROPLASTIC-RELATED"/>
    <property type="match status" value="1"/>
</dbReference>
<accession>A0A7D5INT2</accession>
<feature type="domain" description="Peptidase M50" evidence="12">
    <location>
        <begin position="13"/>
        <end position="402"/>
    </location>
</feature>
<keyword evidence="8 11" id="KW-1133">Transmembrane helix</keyword>
<dbReference type="GO" id="GO:0004222">
    <property type="term" value="F:metalloendopeptidase activity"/>
    <property type="evidence" value="ECO:0007669"/>
    <property type="project" value="InterPro"/>
</dbReference>
<dbReference type="AlphaFoldDB" id="A0A7D5INT2"/>
<dbReference type="InterPro" id="IPR041489">
    <property type="entry name" value="PDZ_6"/>
</dbReference>
<evidence type="ECO:0000256" key="10">
    <source>
        <dbReference type="ARBA" id="ARBA00023136"/>
    </source>
</evidence>
<evidence type="ECO:0000256" key="3">
    <source>
        <dbReference type="ARBA" id="ARBA00007931"/>
    </source>
</evidence>
<dbReference type="InterPro" id="IPR008915">
    <property type="entry name" value="Peptidase_M50"/>
</dbReference>
<dbReference type="GO" id="GO:0006508">
    <property type="term" value="P:proteolysis"/>
    <property type="evidence" value="ECO:0007669"/>
    <property type="project" value="UniProtKB-KW"/>
</dbReference>
<evidence type="ECO:0000256" key="9">
    <source>
        <dbReference type="ARBA" id="ARBA00023049"/>
    </source>
</evidence>
<reference evidence="14 15" key="1">
    <citation type="submission" date="2020-06" db="EMBL/GenBank/DDBJ databases">
        <authorList>
            <person name="Jo H."/>
        </authorList>
    </citation>
    <scope>NUCLEOTIDE SEQUENCE [LARGE SCALE GENOMIC DNA]</scope>
    <source>
        <strain evidence="14 15">I46</strain>
    </source>
</reference>
<comment type="cofactor">
    <cofactor evidence="1">
        <name>Zn(2+)</name>
        <dbReference type="ChEBI" id="CHEBI:29105"/>
    </cofactor>
</comment>
<evidence type="ECO:0000256" key="11">
    <source>
        <dbReference type="SAM" id="Phobius"/>
    </source>
</evidence>
<feature type="domain" description="PDZ" evidence="13">
    <location>
        <begin position="201"/>
        <end position="249"/>
    </location>
</feature>
<dbReference type="RefSeq" id="WP_178010691.1">
    <property type="nucleotide sequence ID" value="NZ_CP058316.1"/>
</dbReference>
<proteinExistence type="inferred from homology"/>
<dbReference type="CDD" id="cd06163">
    <property type="entry name" value="S2P-M50_PDZ_RseP-like"/>
    <property type="match status" value="1"/>
</dbReference>